<evidence type="ECO:0000256" key="4">
    <source>
        <dbReference type="ARBA" id="ARBA00023136"/>
    </source>
</evidence>
<evidence type="ECO:0000313" key="9">
    <source>
        <dbReference type="Proteomes" id="UP000316181"/>
    </source>
</evidence>
<dbReference type="PANTHER" id="PTHR43027:SF2">
    <property type="entry name" value="TRANSPORT PERMEASE PROTEIN"/>
    <property type="match status" value="1"/>
</dbReference>
<dbReference type="InterPro" id="IPR052902">
    <property type="entry name" value="ABC-2_transporter"/>
</dbReference>
<feature type="transmembrane region" description="Helical" evidence="6">
    <location>
        <begin position="237"/>
        <end position="256"/>
    </location>
</feature>
<protein>
    <submittedName>
        <fullName evidence="8">ABC-2 type transport system permease protein</fullName>
    </submittedName>
</protein>
<comment type="subcellular location">
    <subcellularLocation>
        <location evidence="1">Membrane</location>
        <topology evidence="1">Multi-pass membrane protein</topology>
    </subcellularLocation>
</comment>
<keyword evidence="2 6" id="KW-0812">Transmembrane</keyword>
<keyword evidence="4 6" id="KW-0472">Membrane</keyword>
<evidence type="ECO:0000256" key="5">
    <source>
        <dbReference type="ARBA" id="ARBA00023251"/>
    </source>
</evidence>
<comment type="caution">
    <text evidence="8">The sequence shown here is derived from an EMBL/GenBank/DDBJ whole genome shotgun (WGS) entry which is preliminary data.</text>
</comment>
<feature type="transmembrane region" description="Helical" evidence="6">
    <location>
        <begin position="173"/>
        <end position="191"/>
    </location>
</feature>
<dbReference type="GO" id="GO:0140359">
    <property type="term" value="F:ABC-type transporter activity"/>
    <property type="evidence" value="ECO:0007669"/>
    <property type="project" value="InterPro"/>
</dbReference>
<feature type="transmembrane region" description="Helical" evidence="6">
    <location>
        <begin position="109"/>
        <end position="133"/>
    </location>
</feature>
<proteinExistence type="predicted"/>
<dbReference type="AlphaFoldDB" id="A0A542SND3"/>
<dbReference type="GO" id="GO:0043190">
    <property type="term" value="C:ATP-binding cassette (ABC) transporter complex"/>
    <property type="evidence" value="ECO:0007669"/>
    <property type="project" value="InterPro"/>
</dbReference>
<sequence>MNPIRLGLARAAYEITIYFRRTDEVFFTFLFPVMMLTVFAVAFSKTTWEGGISAAEYYLPAMLAAGMFISGTQALGIEVATERLDGTLKRLAGTPLTPAAYFTGKLIKVLVTGIAQAALLILVASLAFGVGLPSAPGKWIAFAWLLVLGLITSSWLGIALARIPRNRKSASAVVLPFVLILQFISGVYLPFSALPDSLRSVASVFPLKWFAQGMRSVFLPDSYAAIEQGGAWHLGQIAVVTCAWLVVGAVATRLTFRWIVKE</sequence>
<keyword evidence="5" id="KW-0046">Antibiotic resistance</keyword>
<feature type="transmembrane region" description="Helical" evidence="6">
    <location>
        <begin position="139"/>
        <end position="161"/>
    </location>
</feature>
<dbReference type="PIRSF" id="PIRSF006648">
    <property type="entry name" value="DrrB"/>
    <property type="match status" value="1"/>
</dbReference>
<dbReference type="OrthoDB" id="9786643at2"/>
<dbReference type="GO" id="GO:0046677">
    <property type="term" value="P:response to antibiotic"/>
    <property type="evidence" value="ECO:0007669"/>
    <property type="project" value="UniProtKB-KW"/>
</dbReference>
<name>A0A542SND3_9MICO</name>
<dbReference type="InterPro" id="IPR013525">
    <property type="entry name" value="ABC2_TM"/>
</dbReference>
<evidence type="ECO:0000256" key="2">
    <source>
        <dbReference type="ARBA" id="ARBA00022692"/>
    </source>
</evidence>
<evidence type="ECO:0000256" key="3">
    <source>
        <dbReference type="ARBA" id="ARBA00022989"/>
    </source>
</evidence>
<dbReference type="Pfam" id="PF12698">
    <property type="entry name" value="ABC2_membrane_3"/>
    <property type="match status" value="1"/>
</dbReference>
<evidence type="ECO:0000313" key="8">
    <source>
        <dbReference type="EMBL" id="TQK76139.1"/>
    </source>
</evidence>
<dbReference type="InterPro" id="IPR047817">
    <property type="entry name" value="ABC2_TM_bact-type"/>
</dbReference>
<keyword evidence="3 6" id="KW-1133">Transmembrane helix</keyword>
<dbReference type="PROSITE" id="PS51012">
    <property type="entry name" value="ABC_TM2"/>
    <property type="match status" value="1"/>
</dbReference>
<feature type="domain" description="ABC transmembrane type-2" evidence="7">
    <location>
        <begin position="23"/>
        <end position="255"/>
    </location>
</feature>
<feature type="transmembrane region" description="Helical" evidence="6">
    <location>
        <begin position="57"/>
        <end position="80"/>
    </location>
</feature>
<feature type="transmembrane region" description="Helical" evidence="6">
    <location>
        <begin position="25"/>
        <end position="45"/>
    </location>
</feature>
<evidence type="ECO:0000259" key="7">
    <source>
        <dbReference type="PROSITE" id="PS51012"/>
    </source>
</evidence>
<dbReference type="Proteomes" id="UP000316181">
    <property type="component" value="Unassembled WGS sequence"/>
</dbReference>
<organism evidence="8 9">
    <name type="scientific">Rarobacter incanus</name>
    <dbReference type="NCBI Taxonomy" id="153494"/>
    <lineage>
        <taxon>Bacteria</taxon>
        <taxon>Bacillati</taxon>
        <taxon>Actinomycetota</taxon>
        <taxon>Actinomycetes</taxon>
        <taxon>Micrococcales</taxon>
        <taxon>Rarobacteraceae</taxon>
        <taxon>Rarobacter</taxon>
    </lineage>
</organism>
<gene>
    <name evidence="8" type="ORF">FB389_0797</name>
</gene>
<keyword evidence="9" id="KW-1185">Reference proteome</keyword>
<dbReference type="PANTHER" id="PTHR43027">
    <property type="entry name" value="DOXORUBICIN RESISTANCE ABC TRANSPORTER PERMEASE PROTEIN DRRC-RELATED"/>
    <property type="match status" value="1"/>
</dbReference>
<reference evidence="8 9" key="1">
    <citation type="submission" date="2019-06" db="EMBL/GenBank/DDBJ databases">
        <title>Sequencing the genomes of 1000 actinobacteria strains.</title>
        <authorList>
            <person name="Klenk H.-P."/>
        </authorList>
    </citation>
    <scope>NUCLEOTIDE SEQUENCE [LARGE SCALE GENOMIC DNA]</scope>
    <source>
        <strain evidence="8 9">DSM 10596</strain>
    </source>
</reference>
<evidence type="ECO:0000256" key="1">
    <source>
        <dbReference type="ARBA" id="ARBA00004141"/>
    </source>
</evidence>
<dbReference type="RefSeq" id="WP_142111462.1">
    <property type="nucleotide sequence ID" value="NZ_BAAATB010000002.1"/>
</dbReference>
<dbReference type="EMBL" id="VFNV01000001">
    <property type="protein sequence ID" value="TQK76139.1"/>
    <property type="molecule type" value="Genomic_DNA"/>
</dbReference>
<evidence type="ECO:0000256" key="6">
    <source>
        <dbReference type="SAM" id="Phobius"/>
    </source>
</evidence>
<accession>A0A542SND3</accession>
<dbReference type="InterPro" id="IPR000412">
    <property type="entry name" value="ABC_2_transport"/>
</dbReference>